<organism evidence="1 2">
    <name type="scientific">Paramecium octaurelia</name>
    <dbReference type="NCBI Taxonomy" id="43137"/>
    <lineage>
        <taxon>Eukaryota</taxon>
        <taxon>Sar</taxon>
        <taxon>Alveolata</taxon>
        <taxon>Ciliophora</taxon>
        <taxon>Intramacronucleata</taxon>
        <taxon>Oligohymenophorea</taxon>
        <taxon>Peniculida</taxon>
        <taxon>Parameciidae</taxon>
        <taxon>Paramecium</taxon>
    </lineage>
</organism>
<sequence>MLIQESLNVEIKNKSMNLMSNIMLTNIPKRQVGKLKKGNILVFMYKTLNISIAANFDIKVIHKEVQIICQHYIPI</sequence>
<comment type="caution">
    <text evidence="1">The sequence shown here is derived from an EMBL/GenBank/DDBJ whole genome shotgun (WGS) entry which is preliminary data.</text>
</comment>
<dbReference type="AlphaFoldDB" id="A0A8S1YFJ9"/>
<evidence type="ECO:0000313" key="1">
    <source>
        <dbReference type="EMBL" id="CAD8212068.1"/>
    </source>
</evidence>
<name>A0A8S1YFJ9_PAROT</name>
<keyword evidence="2" id="KW-1185">Reference proteome</keyword>
<dbReference type="Proteomes" id="UP000683925">
    <property type="component" value="Unassembled WGS sequence"/>
</dbReference>
<dbReference type="EMBL" id="CAJJDP010000158">
    <property type="protein sequence ID" value="CAD8212068.1"/>
    <property type="molecule type" value="Genomic_DNA"/>
</dbReference>
<gene>
    <name evidence="1" type="ORF">POCTA_138.1.T1560099</name>
</gene>
<protein>
    <submittedName>
        <fullName evidence="1">Uncharacterized protein</fullName>
    </submittedName>
</protein>
<accession>A0A8S1YFJ9</accession>
<evidence type="ECO:0000313" key="2">
    <source>
        <dbReference type="Proteomes" id="UP000683925"/>
    </source>
</evidence>
<reference evidence="1" key="1">
    <citation type="submission" date="2021-01" db="EMBL/GenBank/DDBJ databases">
        <authorList>
            <consortium name="Genoscope - CEA"/>
            <person name="William W."/>
        </authorList>
    </citation>
    <scope>NUCLEOTIDE SEQUENCE</scope>
</reference>
<proteinExistence type="predicted"/>